<dbReference type="GO" id="GO:0005829">
    <property type="term" value="C:cytosol"/>
    <property type="evidence" value="ECO:0007669"/>
    <property type="project" value="TreeGrafter"/>
</dbReference>
<dbReference type="GO" id="GO:0006412">
    <property type="term" value="P:translation"/>
    <property type="evidence" value="ECO:0007669"/>
    <property type="project" value="TreeGrafter"/>
</dbReference>
<accession>A0A7H2BI54</accession>
<dbReference type="SUPFAM" id="SSF75420">
    <property type="entry name" value="YhbC-like, N-terminal domain"/>
    <property type="match status" value="1"/>
</dbReference>
<dbReference type="PANTHER" id="PTHR33867:SF1">
    <property type="entry name" value="RIBOSOME MATURATION FACTOR RIMP"/>
    <property type="match status" value="1"/>
</dbReference>
<name>A0A7H2BI54_9MICC</name>
<comment type="function">
    <text evidence="3">Required for maturation of 30S ribosomal subunits.</text>
</comment>
<dbReference type="Pfam" id="PF02576">
    <property type="entry name" value="RimP_N"/>
    <property type="match status" value="1"/>
</dbReference>
<dbReference type="HAMAP" id="MF_01077">
    <property type="entry name" value="RimP"/>
    <property type="match status" value="1"/>
</dbReference>
<dbReference type="EMBL" id="CP061538">
    <property type="protein sequence ID" value="QNV39350.1"/>
    <property type="molecule type" value="Genomic_DNA"/>
</dbReference>
<evidence type="ECO:0000256" key="4">
    <source>
        <dbReference type="SAM" id="MobiDB-lite"/>
    </source>
</evidence>
<feature type="domain" description="Ribosome maturation factor RimP N-terminal" evidence="5">
    <location>
        <begin position="41"/>
        <end position="115"/>
    </location>
</feature>
<proteinExistence type="inferred from homology"/>
<dbReference type="GO" id="GO:0000028">
    <property type="term" value="P:ribosomal small subunit assembly"/>
    <property type="evidence" value="ECO:0007669"/>
    <property type="project" value="TreeGrafter"/>
</dbReference>
<gene>
    <name evidence="3" type="primary">rimP</name>
    <name evidence="7" type="ORF">IDM48_08065</name>
</gene>
<dbReference type="PANTHER" id="PTHR33867">
    <property type="entry name" value="RIBOSOME MATURATION FACTOR RIMP"/>
    <property type="match status" value="1"/>
</dbReference>
<dbReference type="InterPro" id="IPR028989">
    <property type="entry name" value="RimP_N"/>
</dbReference>
<dbReference type="InterPro" id="IPR035956">
    <property type="entry name" value="RimP_N_sf"/>
</dbReference>
<dbReference type="AlphaFoldDB" id="A0A7H2BI54"/>
<keyword evidence="2 3" id="KW-0690">Ribosome biogenesis</keyword>
<reference evidence="7 8" key="1">
    <citation type="submission" date="2020-09" db="EMBL/GenBank/DDBJ databases">
        <title>Investigation of environmental microbe.</title>
        <authorList>
            <person name="Ou Y."/>
            <person name="Kang Q."/>
        </authorList>
    </citation>
    <scope>NUCLEOTIDE SEQUENCE [LARGE SCALE GENOMIC DNA]</scope>
    <source>
        <strain evidence="7 8">KJZ-9</strain>
    </source>
</reference>
<evidence type="ECO:0000313" key="7">
    <source>
        <dbReference type="EMBL" id="QNV39350.1"/>
    </source>
</evidence>
<evidence type="ECO:0000256" key="2">
    <source>
        <dbReference type="ARBA" id="ARBA00022517"/>
    </source>
</evidence>
<keyword evidence="8" id="KW-1185">Reference proteome</keyword>
<dbReference type="KEGG" id="rama:IDM48_08065"/>
<evidence type="ECO:0000256" key="1">
    <source>
        <dbReference type="ARBA" id="ARBA00022490"/>
    </source>
</evidence>
<feature type="domain" description="Ribosome maturation factor RimP C-terminal" evidence="6">
    <location>
        <begin position="119"/>
        <end position="191"/>
    </location>
</feature>
<dbReference type="InterPro" id="IPR028998">
    <property type="entry name" value="RimP_C"/>
</dbReference>
<dbReference type="InterPro" id="IPR003728">
    <property type="entry name" value="Ribosome_maturation_RimP"/>
</dbReference>
<sequence>MAKKTELNSRERRAAERAAAGIQTSTPRKPFINTEEIRTAIVPVIEEFGCVLESLNAKGSGKNRTLEIVIDYTEERTDFLSLDTIAEVSQGISAVLDQANDGEEPYLLEVSSPGATRALTERRHWKRSLNRLLNIELTDGEPFLARLDEVLEEGVKIRRKKQTKKGQPESYKDQETLPWDSISSANVEIEFNH</sequence>
<dbReference type="RefSeq" id="WP_145174830.1">
    <property type="nucleotide sequence ID" value="NZ_BAAAHX010000005.1"/>
</dbReference>
<protein>
    <recommendedName>
        <fullName evidence="3">Ribosome maturation factor RimP</fullName>
    </recommendedName>
</protein>
<feature type="region of interest" description="Disordered" evidence="4">
    <location>
        <begin position="158"/>
        <end position="177"/>
    </location>
</feature>
<comment type="subcellular location">
    <subcellularLocation>
        <location evidence="3">Cytoplasm</location>
    </subcellularLocation>
</comment>
<dbReference type="Proteomes" id="UP000516421">
    <property type="component" value="Chromosome"/>
</dbReference>
<evidence type="ECO:0000256" key="3">
    <source>
        <dbReference type="HAMAP-Rule" id="MF_01077"/>
    </source>
</evidence>
<evidence type="ECO:0000313" key="8">
    <source>
        <dbReference type="Proteomes" id="UP000516421"/>
    </source>
</evidence>
<evidence type="ECO:0000259" key="6">
    <source>
        <dbReference type="Pfam" id="PF17384"/>
    </source>
</evidence>
<feature type="compositionally biased region" description="Basic and acidic residues" evidence="4">
    <location>
        <begin position="1"/>
        <end position="16"/>
    </location>
</feature>
<feature type="region of interest" description="Disordered" evidence="4">
    <location>
        <begin position="1"/>
        <end position="27"/>
    </location>
</feature>
<dbReference type="Gene3D" id="3.30.300.70">
    <property type="entry name" value="RimP-like superfamily, N-terminal"/>
    <property type="match status" value="1"/>
</dbReference>
<feature type="compositionally biased region" description="Basic and acidic residues" evidence="4">
    <location>
        <begin position="166"/>
        <end position="175"/>
    </location>
</feature>
<organism evidence="7 8">
    <name type="scientific">Rothia amarae</name>
    <dbReference type="NCBI Taxonomy" id="169480"/>
    <lineage>
        <taxon>Bacteria</taxon>
        <taxon>Bacillati</taxon>
        <taxon>Actinomycetota</taxon>
        <taxon>Actinomycetes</taxon>
        <taxon>Micrococcales</taxon>
        <taxon>Micrococcaceae</taxon>
        <taxon>Rothia</taxon>
    </lineage>
</organism>
<comment type="similarity">
    <text evidence="3">Belongs to the RimP family.</text>
</comment>
<evidence type="ECO:0000259" key="5">
    <source>
        <dbReference type="Pfam" id="PF02576"/>
    </source>
</evidence>
<dbReference type="Pfam" id="PF17384">
    <property type="entry name" value="DUF150_C"/>
    <property type="match status" value="1"/>
</dbReference>
<keyword evidence="1 3" id="KW-0963">Cytoplasm</keyword>